<evidence type="ECO:0000256" key="14">
    <source>
        <dbReference type="ARBA" id="ARBA00042401"/>
    </source>
</evidence>
<keyword evidence="9" id="KW-0067">ATP-binding</keyword>
<reference evidence="16" key="1">
    <citation type="submission" date="2016-11" db="UniProtKB">
        <authorList>
            <consortium name="WormBaseParasite"/>
        </authorList>
    </citation>
    <scope>IDENTIFICATION</scope>
</reference>
<protein>
    <recommendedName>
        <fullName evidence="11">Ubiquitin-conjugating enzyme E2 Z</fullName>
        <ecNumber evidence="3">2.3.2.23</ecNumber>
    </recommendedName>
    <alternativeName>
        <fullName evidence="12">E2 ubiquitin-conjugating enzyme Z</fullName>
    </alternativeName>
    <alternativeName>
        <fullName evidence="14">Ubiquitin carrier protein Z</fullName>
    </alternativeName>
    <alternativeName>
        <fullName evidence="13">Ubiquitin-protein ligase Z</fullName>
    </alternativeName>
</protein>
<evidence type="ECO:0000313" key="16">
    <source>
        <dbReference type="WBParaSite" id="maker-uti_cns_0009119-snap-gene-0.6-mRNA-1"/>
    </source>
</evidence>
<name>A0A1I8I0A1_9PLAT</name>
<evidence type="ECO:0000256" key="4">
    <source>
        <dbReference type="ARBA" id="ARBA00022490"/>
    </source>
</evidence>
<proteinExistence type="predicted"/>
<evidence type="ECO:0000256" key="13">
    <source>
        <dbReference type="ARBA" id="ARBA00042316"/>
    </source>
</evidence>
<dbReference type="WBParaSite" id="maker-uti_cns_0009119-snap-gene-0.6-mRNA-1">
    <property type="protein sequence ID" value="maker-uti_cns_0009119-snap-gene-0.6-mRNA-1"/>
    <property type="gene ID" value="maker-uti_cns_0009119-snap-gene-0.6"/>
</dbReference>
<dbReference type="STRING" id="282301.A0A1I8I0A1"/>
<dbReference type="InterPro" id="IPR016135">
    <property type="entry name" value="UBQ-conjugating_enzyme/RWD"/>
</dbReference>
<dbReference type="PANTHER" id="PTHR46116:SF26">
    <property type="entry name" value="UBIQUITIN-CONJUGATING ENZYME E2 Z"/>
    <property type="match status" value="1"/>
</dbReference>
<dbReference type="AlphaFoldDB" id="A0A1I8I0A1"/>
<evidence type="ECO:0000256" key="2">
    <source>
        <dbReference type="ARBA" id="ARBA00004496"/>
    </source>
</evidence>
<dbReference type="OrthoDB" id="47801at2759"/>
<dbReference type="PROSITE" id="PS50127">
    <property type="entry name" value="UBC_2"/>
    <property type="match status" value="1"/>
</dbReference>
<organism evidence="15 16">
    <name type="scientific">Macrostomum lignano</name>
    <dbReference type="NCBI Taxonomy" id="282301"/>
    <lineage>
        <taxon>Eukaryota</taxon>
        <taxon>Metazoa</taxon>
        <taxon>Spiralia</taxon>
        <taxon>Lophotrochozoa</taxon>
        <taxon>Platyhelminthes</taxon>
        <taxon>Rhabditophora</taxon>
        <taxon>Macrostomorpha</taxon>
        <taxon>Macrostomida</taxon>
        <taxon>Macrostomidae</taxon>
        <taxon>Macrostomum</taxon>
    </lineage>
</organism>
<dbReference type="Pfam" id="PF00179">
    <property type="entry name" value="UQ_con"/>
    <property type="match status" value="1"/>
</dbReference>
<dbReference type="GO" id="GO:0043066">
    <property type="term" value="P:negative regulation of apoptotic process"/>
    <property type="evidence" value="ECO:0007669"/>
    <property type="project" value="TreeGrafter"/>
</dbReference>
<evidence type="ECO:0000256" key="7">
    <source>
        <dbReference type="ARBA" id="ARBA00022741"/>
    </source>
</evidence>
<dbReference type="InterPro" id="IPR000608">
    <property type="entry name" value="UBC"/>
</dbReference>
<dbReference type="SMART" id="SM00212">
    <property type="entry name" value="UBCc"/>
    <property type="match status" value="1"/>
</dbReference>
<dbReference type="GO" id="GO:0004869">
    <property type="term" value="F:cysteine-type endopeptidase inhibitor activity"/>
    <property type="evidence" value="ECO:0007669"/>
    <property type="project" value="TreeGrafter"/>
</dbReference>
<evidence type="ECO:0000256" key="8">
    <source>
        <dbReference type="ARBA" id="ARBA00022786"/>
    </source>
</evidence>
<evidence type="ECO:0000256" key="1">
    <source>
        <dbReference type="ARBA" id="ARBA00004123"/>
    </source>
</evidence>
<keyword evidence="15" id="KW-1185">Reference proteome</keyword>
<evidence type="ECO:0000256" key="11">
    <source>
        <dbReference type="ARBA" id="ARBA00039894"/>
    </source>
</evidence>
<dbReference type="GO" id="GO:0061631">
    <property type="term" value="F:ubiquitin conjugating enzyme activity"/>
    <property type="evidence" value="ECO:0007669"/>
    <property type="project" value="UniProtKB-EC"/>
</dbReference>
<dbReference type="Gene3D" id="3.10.110.10">
    <property type="entry name" value="Ubiquitin Conjugating Enzyme"/>
    <property type="match status" value="1"/>
</dbReference>
<sequence length="304" mass="35108">MAEDMDNENLIQFPFEALQQMFEQLGGLPPVAPIPIVQRPDEWHPDRIQFSISSYGPSCVARILSDLRNLMPEERRPGADVFPNENDTSRIDYLIRGQPDTPYEGGFFHFAVRAPPEYPEKPPRVALITTGRGTVRFNPNFYENGCVCLSILGTWLGNAWEPTHTLANVLHSLQARFNEMPWDNEPAFDQNQLLEWKQLYSDFLSYETLRVAVCDQLDPKQSPLPVEMRRRAAKHFVRDFERYVARCNELRNRLDGRPMMNPYQLWVRNRPFNFEQIGQRIHSLLDSARRDAEADAAAEAAADD</sequence>
<dbReference type="GO" id="GO:0006915">
    <property type="term" value="P:apoptotic process"/>
    <property type="evidence" value="ECO:0007669"/>
    <property type="project" value="UniProtKB-KW"/>
</dbReference>
<evidence type="ECO:0000256" key="6">
    <source>
        <dbReference type="ARBA" id="ARBA00022703"/>
    </source>
</evidence>
<dbReference type="PANTHER" id="PTHR46116">
    <property type="entry name" value="(E3-INDEPENDENT) E2 UBIQUITIN-CONJUGATING ENZYME"/>
    <property type="match status" value="1"/>
</dbReference>
<dbReference type="EC" id="2.3.2.23" evidence="3"/>
<evidence type="ECO:0000256" key="12">
    <source>
        <dbReference type="ARBA" id="ARBA00041798"/>
    </source>
</evidence>
<keyword evidence="4" id="KW-0963">Cytoplasm</keyword>
<dbReference type="GO" id="GO:0005524">
    <property type="term" value="F:ATP binding"/>
    <property type="evidence" value="ECO:0007669"/>
    <property type="project" value="UniProtKB-KW"/>
</dbReference>
<evidence type="ECO:0000256" key="3">
    <source>
        <dbReference type="ARBA" id="ARBA00012486"/>
    </source>
</evidence>
<evidence type="ECO:0000256" key="10">
    <source>
        <dbReference type="ARBA" id="ARBA00023242"/>
    </source>
</evidence>
<dbReference type="GO" id="GO:0005737">
    <property type="term" value="C:cytoplasm"/>
    <property type="evidence" value="ECO:0007669"/>
    <property type="project" value="UniProtKB-SubCell"/>
</dbReference>
<evidence type="ECO:0000256" key="9">
    <source>
        <dbReference type="ARBA" id="ARBA00022840"/>
    </source>
</evidence>
<evidence type="ECO:0000313" key="15">
    <source>
        <dbReference type="Proteomes" id="UP000095280"/>
    </source>
</evidence>
<keyword evidence="10" id="KW-0539">Nucleus</keyword>
<accession>A0A1I8I0A1</accession>
<dbReference type="SUPFAM" id="SSF54495">
    <property type="entry name" value="UBC-like"/>
    <property type="match status" value="1"/>
</dbReference>
<dbReference type="Proteomes" id="UP000095280">
    <property type="component" value="Unplaced"/>
</dbReference>
<keyword evidence="6" id="KW-0053">Apoptosis</keyword>
<dbReference type="GO" id="GO:0005634">
    <property type="term" value="C:nucleus"/>
    <property type="evidence" value="ECO:0007669"/>
    <property type="project" value="UniProtKB-SubCell"/>
</dbReference>
<keyword evidence="5" id="KW-0808">Transferase</keyword>
<comment type="subcellular location">
    <subcellularLocation>
        <location evidence="2">Cytoplasm</location>
    </subcellularLocation>
    <subcellularLocation>
        <location evidence="1">Nucleus</location>
    </subcellularLocation>
</comment>
<evidence type="ECO:0000256" key="5">
    <source>
        <dbReference type="ARBA" id="ARBA00022679"/>
    </source>
</evidence>
<keyword evidence="7" id="KW-0547">Nucleotide-binding</keyword>
<keyword evidence="8" id="KW-0833">Ubl conjugation pathway</keyword>